<proteinExistence type="predicted"/>
<dbReference type="EMBL" id="LJYF01000007">
    <property type="protein sequence ID" value="KRQ00418.1"/>
    <property type="molecule type" value="Genomic_DNA"/>
</dbReference>
<dbReference type="GO" id="GO:0016887">
    <property type="term" value="F:ATP hydrolysis activity"/>
    <property type="evidence" value="ECO:0007669"/>
    <property type="project" value="InterPro"/>
</dbReference>
<accession>A0A0R3CZ87</accession>
<dbReference type="NCBIfam" id="NF040713">
    <property type="entry name" value="ZapE"/>
    <property type="match status" value="1"/>
</dbReference>
<keyword evidence="1" id="KW-0547">Nucleotide-binding</keyword>
<dbReference type="InterPro" id="IPR027417">
    <property type="entry name" value="P-loop_NTPase"/>
</dbReference>
<protein>
    <submittedName>
        <fullName evidence="3">ATPase</fullName>
    </submittedName>
</protein>
<evidence type="ECO:0000256" key="2">
    <source>
        <dbReference type="ARBA" id="ARBA00022840"/>
    </source>
</evidence>
<dbReference type="STRING" id="108015.GA0061099_100267"/>
<dbReference type="AlphaFoldDB" id="A0A0R3CZ87"/>
<gene>
    <name evidence="3" type="ORF">AOQ72_11050</name>
</gene>
<dbReference type="RefSeq" id="WP_057026563.1">
    <property type="nucleotide sequence ID" value="NZ_LJYF01000007.1"/>
</dbReference>
<keyword evidence="2" id="KW-0067">ATP-binding</keyword>
<dbReference type="Proteomes" id="UP000051380">
    <property type="component" value="Unassembled WGS sequence"/>
</dbReference>
<dbReference type="Gene3D" id="3.40.50.300">
    <property type="entry name" value="P-loop containing nucleotide triphosphate hydrolases"/>
    <property type="match status" value="1"/>
</dbReference>
<evidence type="ECO:0000313" key="3">
    <source>
        <dbReference type="EMBL" id="KRQ00418.1"/>
    </source>
</evidence>
<dbReference type="GO" id="GO:0005524">
    <property type="term" value="F:ATP binding"/>
    <property type="evidence" value="ECO:0007669"/>
    <property type="project" value="UniProtKB-KW"/>
</dbReference>
<organism evidence="3 4">
    <name type="scientific">Bradyrhizobium yuanmingense</name>
    <dbReference type="NCBI Taxonomy" id="108015"/>
    <lineage>
        <taxon>Bacteria</taxon>
        <taxon>Pseudomonadati</taxon>
        <taxon>Pseudomonadota</taxon>
        <taxon>Alphaproteobacteria</taxon>
        <taxon>Hyphomicrobiales</taxon>
        <taxon>Nitrobacteraceae</taxon>
        <taxon>Bradyrhizobium</taxon>
    </lineage>
</organism>
<evidence type="ECO:0000256" key="1">
    <source>
        <dbReference type="ARBA" id="ARBA00022741"/>
    </source>
</evidence>
<reference evidence="3 4" key="1">
    <citation type="submission" date="2015-09" db="EMBL/GenBank/DDBJ databases">
        <title>Draft Genome Sequence of the Strain BR 3267 (Bradyrhizobium yuanmingense) recommended as inoculant for cowpea in Brazil.</title>
        <authorList>
            <person name="Simoes-Araujo J.L."/>
            <person name="Zilli J.E."/>
        </authorList>
    </citation>
    <scope>NUCLEOTIDE SEQUENCE [LARGE SCALE GENOMIC DNA]</scope>
    <source>
        <strain evidence="3 4">BR3267</strain>
    </source>
</reference>
<dbReference type="PANTHER" id="PTHR12169:SF6">
    <property type="entry name" value="AFG1-LIKE ATPASE"/>
    <property type="match status" value="1"/>
</dbReference>
<sequence length="395" mass="43865">MLSTPNPSFREAYQAEIASGAIEPDAAQAEVAEAYAALDLRLSTYKPTRKQGLLSRLFSSGDKDEAPRGLYIHGEVGRGKTMLMDLFFQHSSVEHKRRAHFHEFMADVHERIYDYRQSIARGEIADSDVIALTANAIFEESWLLCFDEFHVTDIADAMILGRLFAKLFELGTVVVATSNVAPDDLYKGGLNRSLFLPFIKQITDHMDVARLDARTDFRLEKLQGVPMWLTPADGDADAALDRAWKRMTGGAKCRSRDISIKGRILHVPCSAHGVARFSFADLCEQPLGASDYLRLAHDYHTLLVDHIPVMDLSQRNAAKRFITLIDTLYDNAVKLMASADANPISLYLATDGTEAMEFNRTASRLIEMSSESYLALPHGRKDSTASGSTKGLVET</sequence>
<dbReference type="PANTHER" id="PTHR12169">
    <property type="entry name" value="ATPASE N2B"/>
    <property type="match status" value="1"/>
</dbReference>
<evidence type="ECO:0000313" key="4">
    <source>
        <dbReference type="Proteomes" id="UP000051380"/>
    </source>
</evidence>
<comment type="caution">
    <text evidence="3">The sequence shown here is derived from an EMBL/GenBank/DDBJ whole genome shotgun (WGS) entry which is preliminary data.</text>
</comment>
<name>A0A0R3CZ87_9BRAD</name>
<dbReference type="GO" id="GO:0005737">
    <property type="term" value="C:cytoplasm"/>
    <property type="evidence" value="ECO:0007669"/>
    <property type="project" value="TreeGrafter"/>
</dbReference>
<dbReference type="Pfam" id="PF03969">
    <property type="entry name" value="AFG1_ATPase"/>
    <property type="match status" value="1"/>
</dbReference>
<dbReference type="SUPFAM" id="SSF52540">
    <property type="entry name" value="P-loop containing nucleoside triphosphate hydrolases"/>
    <property type="match status" value="1"/>
</dbReference>
<dbReference type="OrthoDB" id="9774491at2"/>
<dbReference type="InterPro" id="IPR005654">
    <property type="entry name" value="ATPase_AFG1-like"/>
</dbReference>
<dbReference type="FunFam" id="3.40.50.300:FF:003608">
    <property type="entry name" value="Cell division protein ZapE"/>
    <property type="match status" value="1"/>
</dbReference>